<name>A0A8S3ATW0_9BILA</name>
<protein>
    <submittedName>
        <fullName evidence="2">Uncharacterized protein</fullName>
    </submittedName>
</protein>
<organism evidence="2 3">
    <name type="scientific">Rotaria magnacalcarata</name>
    <dbReference type="NCBI Taxonomy" id="392030"/>
    <lineage>
        <taxon>Eukaryota</taxon>
        <taxon>Metazoa</taxon>
        <taxon>Spiralia</taxon>
        <taxon>Gnathifera</taxon>
        <taxon>Rotifera</taxon>
        <taxon>Eurotatoria</taxon>
        <taxon>Bdelloidea</taxon>
        <taxon>Philodinida</taxon>
        <taxon>Philodinidae</taxon>
        <taxon>Rotaria</taxon>
    </lineage>
</organism>
<sequence>NTQNWKFVKDGLDDFRDGLPPPHDDIILQPDKGPGPVLISETRRIKSSAAKKQNRLKDHQVY</sequence>
<accession>A0A8S3ATW0</accession>
<dbReference type="EMBL" id="CAJOBJ010137532">
    <property type="protein sequence ID" value="CAF4748677.1"/>
    <property type="molecule type" value="Genomic_DNA"/>
</dbReference>
<evidence type="ECO:0000256" key="1">
    <source>
        <dbReference type="SAM" id="MobiDB-lite"/>
    </source>
</evidence>
<dbReference type="Proteomes" id="UP000681720">
    <property type="component" value="Unassembled WGS sequence"/>
</dbReference>
<gene>
    <name evidence="2" type="ORF">GIL414_LOCUS45049</name>
</gene>
<reference evidence="2" key="1">
    <citation type="submission" date="2021-02" db="EMBL/GenBank/DDBJ databases">
        <authorList>
            <person name="Nowell W R."/>
        </authorList>
    </citation>
    <scope>NUCLEOTIDE SEQUENCE</scope>
</reference>
<feature type="non-terminal residue" evidence="2">
    <location>
        <position position="62"/>
    </location>
</feature>
<proteinExistence type="predicted"/>
<evidence type="ECO:0000313" key="3">
    <source>
        <dbReference type="Proteomes" id="UP000681720"/>
    </source>
</evidence>
<feature type="region of interest" description="Disordered" evidence="1">
    <location>
        <begin position="43"/>
        <end position="62"/>
    </location>
</feature>
<dbReference type="AlphaFoldDB" id="A0A8S3ATW0"/>
<evidence type="ECO:0000313" key="2">
    <source>
        <dbReference type="EMBL" id="CAF4748677.1"/>
    </source>
</evidence>
<feature type="non-terminal residue" evidence="2">
    <location>
        <position position="1"/>
    </location>
</feature>
<comment type="caution">
    <text evidence="2">The sequence shown here is derived from an EMBL/GenBank/DDBJ whole genome shotgun (WGS) entry which is preliminary data.</text>
</comment>